<dbReference type="AlphaFoldDB" id="A0AAW4U2N0"/>
<dbReference type="Proteomes" id="UP001198148">
    <property type="component" value="Unassembled WGS sequence"/>
</dbReference>
<name>A0AAW4U2N0_BIFBR</name>
<evidence type="ECO:0000313" key="2">
    <source>
        <dbReference type="Proteomes" id="UP001198148"/>
    </source>
</evidence>
<sequence>MSDEHEVTAGMDRMIVELLEHAYRDLKAVGRNLDLVDMDELEDADDWN</sequence>
<protein>
    <submittedName>
        <fullName evidence="1">Uncharacterized protein</fullName>
    </submittedName>
</protein>
<reference evidence="1" key="1">
    <citation type="submission" date="2021-10" db="EMBL/GenBank/DDBJ databases">
        <title>Collection of gut derived symbiotic bacterial strains cultured from healthy donors.</title>
        <authorList>
            <person name="Lin H."/>
            <person name="Littmann E."/>
            <person name="Claire K."/>
            <person name="Pamer E."/>
        </authorList>
    </citation>
    <scope>NUCLEOTIDE SEQUENCE</scope>
    <source>
        <strain evidence="1">MSK.23.105</strain>
    </source>
</reference>
<dbReference type="RefSeq" id="WP_217297503.1">
    <property type="nucleotide sequence ID" value="NZ_JAJBOO010000018.1"/>
</dbReference>
<organism evidence="1 2">
    <name type="scientific">Bifidobacterium breve</name>
    <dbReference type="NCBI Taxonomy" id="1685"/>
    <lineage>
        <taxon>Bacteria</taxon>
        <taxon>Bacillati</taxon>
        <taxon>Actinomycetota</taxon>
        <taxon>Actinomycetes</taxon>
        <taxon>Bifidobacteriales</taxon>
        <taxon>Bifidobacteriaceae</taxon>
        <taxon>Bifidobacterium</taxon>
    </lineage>
</organism>
<comment type="caution">
    <text evidence="1">The sequence shown here is derived from an EMBL/GenBank/DDBJ whole genome shotgun (WGS) entry which is preliminary data.</text>
</comment>
<proteinExistence type="predicted"/>
<gene>
    <name evidence="1" type="ORF">LIP63_07515</name>
</gene>
<accession>A0AAW4U2N0</accession>
<evidence type="ECO:0000313" key="1">
    <source>
        <dbReference type="EMBL" id="MCB5645216.1"/>
    </source>
</evidence>
<dbReference type="EMBL" id="JAJBPF010000018">
    <property type="protein sequence ID" value="MCB5645216.1"/>
    <property type="molecule type" value="Genomic_DNA"/>
</dbReference>